<dbReference type="Pfam" id="PF00534">
    <property type="entry name" value="Glycos_transf_1"/>
    <property type="match status" value="1"/>
</dbReference>
<evidence type="ECO:0000256" key="17">
    <source>
        <dbReference type="SAM" id="Coils"/>
    </source>
</evidence>
<comment type="caution">
    <text evidence="21">The sequence shown here is derived from an EMBL/GenBank/DDBJ whole genome shotgun (WGS) entry which is preliminary data.</text>
</comment>
<feature type="domain" description="Glycosyltransferase subfamily 4-like N-terminal" evidence="20">
    <location>
        <begin position="23"/>
        <end position="201"/>
    </location>
</feature>
<keyword evidence="7 16" id="KW-0328">Glycosyltransferase</keyword>
<proteinExistence type="inferred from homology"/>
<evidence type="ECO:0000256" key="13">
    <source>
        <dbReference type="ARBA" id="ARBA00023136"/>
    </source>
</evidence>
<dbReference type="CDD" id="cd03805">
    <property type="entry name" value="GT4_ALG2-like"/>
    <property type="match status" value="1"/>
</dbReference>
<comment type="subunit">
    <text evidence="4">Oligomeric complex that consists of at least the alpha, beta, beta', gamma, delta, epsilon and zeta subunits.</text>
</comment>
<dbReference type="GO" id="GO:0004378">
    <property type="term" value="F:GDP-Man:Man(1)GlcNAc(2)-PP-Dol alpha-1,3-mannosyltransferase activity"/>
    <property type="evidence" value="ECO:0007669"/>
    <property type="project" value="UniProtKB-UniRule"/>
</dbReference>
<evidence type="ECO:0000259" key="19">
    <source>
        <dbReference type="Pfam" id="PF00534"/>
    </source>
</evidence>
<keyword evidence="13" id="KW-0472">Membrane</keyword>
<keyword evidence="10" id="KW-0256">Endoplasmic reticulum</keyword>
<dbReference type="SUPFAM" id="SSF64356">
    <property type="entry name" value="SNARE-like"/>
    <property type="match status" value="1"/>
</dbReference>
<feature type="domain" description="Glycosyl transferase family 1" evidence="19">
    <location>
        <begin position="231"/>
        <end position="374"/>
    </location>
</feature>
<gene>
    <name evidence="21" type="primary">ALG2</name>
    <name evidence="21" type="ORF">FOZ61_007713</name>
</gene>
<dbReference type="GO" id="GO:0015031">
    <property type="term" value="P:protein transport"/>
    <property type="evidence" value="ECO:0007669"/>
    <property type="project" value="UniProtKB-KW"/>
</dbReference>
<accession>A0A7J6M9E1</accession>
<dbReference type="InterPro" id="IPR011012">
    <property type="entry name" value="Longin-like_dom_sf"/>
</dbReference>
<sequence>MVLMPEKEEKSLRVVFFHLDLGIGGAENLVVSAAEGLQRLGHEVEFYTSHQDLQHCFQSTRDGTLKVTVAGDWLPRTIFGRFTVVCAIIRMVYLCLYTFVTGARFDVAVNDQVSFINPLLRLIAPRVIFYCHFPDQLLCADRTLALKRLYRYPVDRLEEVTTGMADCIAVNSEFTQRTTRETFPSLKDTELRVIYPPVDLTATDAFLREGPRTPPKDELDPSVAAGLVKNGFYVSLNRYERKKNIGLAIAAYKLFLESSEADGVKTLPYLVIAGGYDSRVRENVEHYNELKEMAQGVDQEVIFLRSVSDGVRLWLLRNALATLYTPSREHFGIVPCESMALGTPVIAPGSGGPLESICDGKTGRLCSEGPAEAYEFCRAMKEFQQRDANREKVCEDWVRQKFGLEHFAQELDKMVRGNPAIPRASLEPVTKSSMVVLSAAIVSDQKVLLARQFVDVSRLRIEGLLGAFIKLVESQKSDHTYIETENIRYVYQPMEQLYLVLLTSRESNILQDLDTLKLLTIVRAAAVVPEVVKNTISEETVLDSAFDLVFAFDEVITFGYREAVTLSQIKTYTEMDSHEERLAQMIEQSKMNEAKEVAKKKQLELARQRALLAKEERLRSRMMPSVGDGSPTGFGSDAVVGPYGEDRSPPAAAPSDRFQGGGFTSAAEVHPAAASDDRYEAAFPMGGGPKKGLVLGRKRGQQPGPNSIPPTLGEMMAMNAQPSDQGLE</sequence>
<keyword evidence="8 16" id="KW-0808">Transferase</keyword>
<dbReference type="PANTHER" id="PTHR45918:SF1">
    <property type="entry name" value="ALPHA-1,3_1,6-MANNOSYLTRANSFERASE ALG2"/>
    <property type="match status" value="1"/>
</dbReference>
<evidence type="ECO:0000256" key="9">
    <source>
        <dbReference type="ARBA" id="ARBA00022692"/>
    </source>
</evidence>
<name>A0A7J6M9E1_PEROL</name>
<dbReference type="EC" id="2.4.1.257" evidence="16"/>
<evidence type="ECO:0000256" key="1">
    <source>
        <dbReference type="ARBA" id="ARBA00004496"/>
    </source>
</evidence>
<dbReference type="PANTHER" id="PTHR45918">
    <property type="entry name" value="ALPHA-1,3/1,6-MANNOSYLTRANSFERASE ALG2"/>
    <property type="match status" value="1"/>
</dbReference>
<comment type="catalytic activity">
    <reaction evidence="15 16">
        <text>an alpha-D-Man-(1-&gt;3)-beta-D-Man-(1-&gt;4)-beta-D-GlcNAc-(1-&gt;4)-alpha-D-GlcNAc-diphospho-di-trans,poly-cis-dolichol + GDP-alpha-D-mannose = an alpha-D-Man-(1-&gt;3)-[alpha-D-Man-(1-&gt;6)]-beta-D-Man-(1-&gt;4)-beta-D-GlcNAc-(1-&gt;4)-alpha-D-GlcNAc-diphospho-di-trans,poly-cis-dolichol + GDP + H(+)</text>
        <dbReference type="Rhea" id="RHEA:29519"/>
        <dbReference type="Rhea" id="RHEA-COMP:19513"/>
        <dbReference type="Rhea" id="RHEA-COMP:19515"/>
        <dbReference type="ChEBI" id="CHEBI:15378"/>
        <dbReference type="ChEBI" id="CHEBI:57527"/>
        <dbReference type="ChEBI" id="CHEBI:58189"/>
        <dbReference type="ChEBI" id="CHEBI:132510"/>
        <dbReference type="ChEBI" id="CHEBI:132511"/>
        <dbReference type="EC" id="2.4.1.257"/>
    </reaction>
    <physiologicalReaction direction="left-to-right" evidence="15 16">
        <dbReference type="Rhea" id="RHEA:29520"/>
    </physiologicalReaction>
</comment>
<dbReference type="GO" id="GO:0005789">
    <property type="term" value="C:endoplasmic reticulum membrane"/>
    <property type="evidence" value="ECO:0007669"/>
    <property type="project" value="UniProtKB-SubCell"/>
</dbReference>
<evidence type="ECO:0000256" key="7">
    <source>
        <dbReference type="ARBA" id="ARBA00022676"/>
    </source>
</evidence>
<evidence type="ECO:0000256" key="5">
    <source>
        <dbReference type="ARBA" id="ARBA00022448"/>
    </source>
</evidence>
<keyword evidence="9" id="KW-0812">Transmembrane</keyword>
<evidence type="ECO:0000256" key="8">
    <source>
        <dbReference type="ARBA" id="ARBA00022679"/>
    </source>
</evidence>
<reference evidence="21 22" key="1">
    <citation type="submission" date="2020-04" db="EMBL/GenBank/DDBJ databases">
        <title>Perkinsus olseni comparative genomics.</title>
        <authorList>
            <person name="Bogema D.R."/>
        </authorList>
    </citation>
    <scope>NUCLEOTIDE SEQUENCE [LARGE SCALE GENOMIC DNA]</scope>
    <source>
        <strain evidence="21">ATCC PRA-179</strain>
    </source>
</reference>
<dbReference type="GO" id="GO:0102704">
    <property type="term" value="F:GDP-Man:Man(2)GlcNAc(2)-PP-Dol alpha-1,6-mannosyltransferase activity"/>
    <property type="evidence" value="ECO:0007669"/>
    <property type="project" value="UniProtKB-UniRule"/>
</dbReference>
<dbReference type="CDD" id="cd14830">
    <property type="entry name" value="Delta_COP_N"/>
    <property type="match status" value="1"/>
</dbReference>
<evidence type="ECO:0000256" key="11">
    <source>
        <dbReference type="ARBA" id="ARBA00022927"/>
    </source>
</evidence>
<dbReference type="UniPathway" id="UPA00378"/>
<keyword evidence="12" id="KW-1133">Transmembrane helix</keyword>
<protein>
    <recommendedName>
        <fullName evidence="16">Alpha-1,3/1,6-mannosyltransferase ALG2</fullName>
        <ecNumber evidence="16">2.4.1.132</ecNumber>
        <ecNumber evidence="16">2.4.1.257</ecNumber>
    </recommendedName>
    <alternativeName>
        <fullName evidence="16">GDP-Man:Man(1)GlcNAc(2)-PP-Dol alpha-1,3-mannosyltransferase</fullName>
    </alternativeName>
</protein>
<comment type="similarity">
    <text evidence="16">Belongs to the glycosyltransferase group 1 family.</text>
</comment>
<comment type="subcellular location">
    <subcellularLocation>
        <location evidence="1">Cytoplasm</location>
    </subcellularLocation>
    <subcellularLocation>
        <location evidence="16">Endoplasmic reticulum membrane</location>
        <topology evidence="16">Single-pass membrane protein</topology>
    </subcellularLocation>
</comment>
<keyword evidence="17" id="KW-0175">Coiled coil</keyword>
<evidence type="ECO:0000256" key="15">
    <source>
        <dbReference type="ARBA" id="ARBA00045104"/>
    </source>
</evidence>
<dbReference type="Gene3D" id="3.40.50.2000">
    <property type="entry name" value="Glycogen Phosphorylase B"/>
    <property type="match status" value="2"/>
</dbReference>
<dbReference type="SUPFAM" id="SSF53756">
    <property type="entry name" value="UDP-Glycosyltransferase/glycogen phosphorylase"/>
    <property type="match status" value="1"/>
</dbReference>
<comment type="catalytic activity">
    <reaction evidence="14 16">
        <text>a beta-D-Man-(1-&gt;4)-beta-D-GlcNAc-(1-&gt;4)-alpha-D-GlcNAc-diphospho-di-trans,poly-cis-dolichol + GDP-alpha-D-mannose = an alpha-D-Man-(1-&gt;3)-beta-D-Man-(1-&gt;4)-beta-D-GlcNAc-(1-&gt;4)-alpha-D-GlcNAc-diphospho-di-trans,poly-cis-dolichol + GDP + H(+)</text>
        <dbReference type="Rhea" id="RHEA:29515"/>
        <dbReference type="Rhea" id="RHEA-COMP:19511"/>
        <dbReference type="Rhea" id="RHEA-COMP:19513"/>
        <dbReference type="ChEBI" id="CHEBI:15378"/>
        <dbReference type="ChEBI" id="CHEBI:57527"/>
        <dbReference type="ChEBI" id="CHEBI:58189"/>
        <dbReference type="ChEBI" id="CHEBI:58472"/>
        <dbReference type="ChEBI" id="CHEBI:132510"/>
        <dbReference type="EC" id="2.4.1.132"/>
    </reaction>
    <physiologicalReaction direction="left-to-right" evidence="14 16">
        <dbReference type="Rhea" id="RHEA:29516"/>
    </physiologicalReaction>
</comment>
<evidence type="ECO:0000259" key="20">
    <source>
        <dbReference type="Pfam" id="PF13439"/>
    </source>
</evidence>
<evidence type="ECO:0000256" key="18">
    <source>
        <dbReference type="SAM" id="MobiDB-lite"/>
    </source>
</evidence>
<comment type="function">
    <text evidence="16">Mannosylates Man(2)GlcNAc(2)-dolichol diphosphate and Man(1)GlcNAc(2)-dolichol diphosphate to form Man(3)GlcNAc(2)-dolichol diphosphate.</text>
</comment>
<dbReference type="FunFam" id="3.30.450.60:FF:000003">
    <property type="entry name" value="Coatomer subunit delta"/>
    <property type="match status" value="1"/>
</dbReference>
<dbReference type="InterPro" id="IPR001296">
    <property type="entry name" value="Glyco_trans_1"/>
</dbReference>
<feature type="region of interest" description="Disordered" evidence="18">
    <location>
        <begin position="622"/>
        <end position="728"/>
    </location>
</feature>
<keyword evidence="11" id="KW-0653">Protein transport</keyword>
<dbReference type="Pfam" id="PF13439">
    <property type="entry name" value="Glyco_transf_4"/>
    <property type="match status" value="1"/>
</dbReference>
<dbReference type="Proteomes" id="UP000570595">
    <property type="component" value="Unassembled WGS sequence"/>
</dbReference>
<evidence type="ECO:0000313" key="22">
    <source>
        <dbReference type="Proteomes" id="UP000570595"/>
    </source>
</evidence>
<keyword evidence="5" id="KW-0813">Transport</keyword>
<dbReference type="EMBL" id="JABAHT010000048">
    <property type="protein sequence ID" value="KAF4667820.1"/>
    <property type="molecule type" value="Genomic_DNA"/>
</dbReference>
<feature type="coiled-coil region" evidence="17">
    <location>
        <begin position="591"/>
        <end position="618"/>
    </location>
</feature>
<comment type="similarity">
    <text evidence="3">Belongs to the adaptor complexes medium subunit family. Delta-COP subfamily.</text>
</comment>
<evidence type="ECO:0000256" key="3">
    <source>
        <dbReference type="ARBA" id="ARBA00010516"/>
    </source>
</evidence>
<dbReference type="AlphaFoldDB" id="A0A7J6M9E1"/>
<dbReference type="OrthoDB" id="448893at2759"/>
<dbReference type="InterPro" id="IPR027054">
    <property type="entry name" value="ALG2"/>
</dbReference>
<comment type="pathway">
    <text evidence="2 16">Protein modification; protein glycosylation.</text>
</comment>
<keyword evidence="6" id="KW-0963">Cytoplasm</keyword>
<dbReference type="EC" id="2.4.1.132" evidence="16"/>
<organism evidence="21 22">
    <name type="scientific">Perkinsus olseni</name>
    <name type="common">Perkinsus atlanticus</name>
    <dbReference type="NCBI Taxonomy" id="32597"/>
    <lineage>
        <taxon>Eukaryota</taxon>
        <taxon>Sar</taxon>
        <taxon>Alveolata</taxon>
        <taxon>Perkinsozoa</taxon>
        <taxon>Perkinsea</taxon>
        <taxon>Perkinsida</taxon>
        <taxon>Perkinsidae</taxon>
        <taxon>Perkinsus</taxon>
    </lineage>
</organism>
<evidence type="ECO:0000256" key="12">
    <source>
        <dbReference type="ARBA" id="ARBA00022989"/>
    </source>
</evidence>
<evidence type="ECO:0000313" key="21">
    <source>
        <dbReference type="EMBL" id="KAF4667820.1"/>
    </source>
</evidence>
<evidence type="ECO:0000256" key="4">
    <source>
        <dbReference type="ARBA" id="ARBA00011775"/>
    </source>
</evidence>
<evidence type="ECO:0000256" key="10">
    <source>
        <dbReference type="ARBA" id="ARBA00022824"/>
    </source>
</evidence>
<evidence type="ECO:0000256" key="2">
    <source>
        <dbReference type="ARBA" id="ARBA00004922"/>
    </source>
</evidence>
<evidence type="ECO:0000256" key="16">
    <source>
        <dbReference type="RuleBase" id="RU367136"/>
    </source>
</evidence>
<evidence type="ECO:0000256" key="14">
    <source>
        <dbReference type="ARBA" id="ARBA00045103"/>
    </source>
</evidence>
<evidence type="ECO:0000256" key="6">
    <source>
        <dbReference type="ARBA" id="ARBA00022490"/>
    </source>
</evidence>
<dbReference type="Gene3D" id="3.30.450.60">
    <property type="match status" value="1"/>
</dbReference>
<dbReference type="InterPro" id="IPR028098">
    <property type="entry name" value="Glyco_trans_4-like_N"/>
</dbReference>